<dbReference type="STRING" id="1391654.AKJ09_02794"/>
<sequence>MNRPPGVLTGQCTAMGQNGRTNTHPDVGFRCCADPLY</sequence>
<protein>
    <submittedName>
        <fullName evidence="1">Uncharacterized protein</fullName>
    </submittedName>
</protein>
<evidence type="ECO:0000313" key="2">
    <source>
        <dbReference type="Proteomes" id="UP000064967"/>
    </source>
</evidence>
<gene>
    <name evidence="1" type="ORF">AKJ09_02794</name>
</gene>
<name>A0A0K1PRG0_9BACT</name>
<dbReference type="EMBL" id="CP012333">
    <property type="protein sequence ID" value="AKU96130.1"/>
    <property type="molecule type" value="Genomic_DNA"/>
</dbReference>
<organism evidence="1 2">
    <name type="scientific">Labilithrix luteola</name>
    <dbReference type="NCBI Taxonomy" id="1391654"/>
    <lineage>
        <taxon>Bacteria</taxon>
        <taxon>Pseudomonadati</taxon>
        <taxon>Myxococcota</taxon>
        <taxon>Polyangia</taxon>
        <taxon>Polyangiales</taxon>
        <taxon>Labilitrichaceae</taxon>
        <taxon>Labilithrix</taxon>
    </lineage>
</organism>
<evidence type="ECO:0000313" key="1">
    <source>
        <dbReference type="EMBL" id="AKU96130.1"/>
    </source>
</evidence>
<dbReference type="AlphaFoldDB" id="A0A0K1PRG0"/>
<reference evidence="1 2" key="1">
    <citation type="submission" date="2015-08" db="EMBL/GenBank/DDBJ databases">
        <authorList>
            <person name="Babu N.S."/>
            <person name="Beckwith C.J."/>
            <person name="Beseler K.G."/>
            <person name="Brison A."/>
            <person name="Carone J.V."/>
            <person name="Caskin T.P."/>
            <person name="Diamond M."/>
            <person name="Durham M.E."/>
            <person name="Foxe J.M."/>
            <person name="Go M."/>
            <person name="Henderson B.A."/>
            <person name="Jones I.B."/>
            <person name="McGettigan J.A."/>
            <person name="Micheletti S.J."/>
            <person name="Nasrallah M.E."/>
            <person name="Ortiz D."/>
            <person name="Piller C.R."/>
            <person name="Privatt S.R."/>
            <person name="Schneider S.L."/>
            <person name="Sharp S."/>
            <person name="Smith T.C."/>
            <person name="Stanton J.D."/>
            <person name="Ullery H.E."/>
            <person name="Wilson R.J."/>
            <person name="Serrano M.G."/>
            <person name="Buck G."/>
            <person name="Lee V."/>
            <person name="Wang Y."/>
            <person name="Carvalho R."/>
            <person name="Voegtly L."/>
            <person name="Shi R."/>
            <person name="Duckworth R."/>
            <person name="Johnson A."/>
            <person name="Loviza R."/>
            <person name="Walstead R."/>
            <person name="Shah Z."/>
            <person name="Kiflezghi M."/>
            <person name="Wade K."/>
            <person name="Ball S.L."/>
            <person name="Bradley K.W."/>
            <person name="Asai D.J."/>
            <person name="Bowman C.A."/>
            <person name="Russell D.A."/>
            <person name="Pope W.H."/>
            <person name="Jacobs-Sera D."/>
            <person name="Hendrix R.W."/>
            <person name="Hatfull G.F."/>
        </authorList>
    </citation>
    <scope>NUCLEOTIDE SEQUENCE [LARGE SCALE GENOMIC DNA]</scope>
    <source>
        <strain evidence="1 2">DSM 27648</strain>
    </source>
</reference>
<dbReference type="Proteomes" id="UP000064967">
    <property type="component" value="Chromosome"/>
</dbReference>
<proteinExistence type="predicted"/>
<keyword evidence="2" id="KW-1185">Reference proteome</keyword>
<dbReference type="KEGG" id="llu:AKJ09_02794"/>
<accession>A0A0K1PRG0</accession>